<evidence type="ECO:0000313" key="1">
    <source>
        <dbReference type="EMBL" id="GAG22357.1"/>
    </source>
</evidence>
<dbReference type="EMBL" id="BARS01030484">
    <property type="protein sequence ID" value="GAG22357.1"/>
    <property type="molecule type" value="Genomic_DNA"/>
</dbReference>
<dbReference type="NCBIfam" id="NF012211">
    <property type="entry name" value="tand_rpt_95"/>
    <property type="match status" value="2"/>
</dbReference>
<reference evidence="1" key="1">
    <citation type="journal article" date="2014" name="Front. Microbiol.">
        <title>High frequency of phylogenetically diverse reductive dehalogenase-homologous genes in deep subseafloor sedimentary metagenomes.</title>
        <authorList>
            <person name="Kawai M."/>
            <person name="Futagami T."/>
            <person name="Toyoda A."/>
            <person name="Takaki Y."/>
            <person name="Nishi S."/>
            <person name="Hori S."/>
            <person name="Arai W."/>
            <person name="Tsubouchi T."/>
            <person name="Morono Y."/>
            <person name="Uchiyama I."/>
            <person name="Ito T."/>
            <person name="Fujiyama A."/>
            <person name="Inagaki F."/>
            <person name="Takami H."/>
        </authorList>
    </citation>
    <scope>NUCLEOTIDE SEQUENCE</scope>
    <source>
        <strain evidence="1">Expedition CK06-06</strain>
    </source>
</reference>
<organism evidence="1">
    <name type="scientific">marine sediment metagenome</name>
    <dbReference type="NCBI Taxonomy" id="412755"/>
    <lineage>
        <taxon>unclassified sequences</taxon>
        <taxon>metagenomes</taxon>
        <taxon>ecological metagenomes</taxon>
    </lineage>
</organism>
<dbReference type="AlphaFoldDB" id="X0WGN2"/>
<evidence type="ECO:0008006" key="2">
    <source>
        <dbReference type="Google" id="ProtNLM"/>
    </source>
</evidence>
<proteinExistence type="predicted"/>
<dbReference type="Pfam" id="PF17963">
    <property type="entry name" value="Big_9"/>
    <property type="match status" value="2"/>
</dbReference>
<gene>
    <name evidence="1" type="ORF">S01H1_47547</name>
</gene>
<accession>X0WGN2</accession>
<dbReference type="Gene3D" id="2.60.40.3440">
    <property type="match status" value="1"/>
</dbReference>
<protein>
    <recommendedName>
        <fullName evidence="2">Tandem-95 repeat protein</fullName>
    </recommendedName>
</protein>
<dbReference type="PANTHER" id="PTHR34720:SF9">
    <property type="entry name" value="BLR4714 PROTEIN"/>
    <property type="match status" value="1"/>
</dbReference>
<dbReference type="Gene3D" id="2.60.40.2810">
    <property type="match status" value="1"/>
</dbReference>
<feature type="non-terminal residue" evidence="1">
    <location>
        <position position="263"/>
    </location>
</feature>
<sequence length="263" mass="27800">DRYTPGTGTAAFIESNYDTVAVQNTGSYGQRTFVFSYALAGLVDGDSPSTRSDLLAAILDFFLEEPPPPPNNAPLALDDMETTREDSAVTILVLANDYDPDGDPLVLTGVTQGVHGTVEIDDSDTTVTYTPEADFFGPDSFTYEVSDGNSGSDIAQVYVTVKPVNDSPLALDDMETTREDSAVTILVLANDYDPDGDPLVLTGVTQGDSGKVEIDVNDTTVTYTPNPNFNGSDTFAYIVSDGNGGLDTGTVEIIVRPVNDAPG</sequence>
<comment type="caution">
    <text evidence="1">The sequence shown here is derived from an EMBL/GenBank/DDBJ whole genome shotgun (WGS) entry which is preliminary data.</text>
</comment>
<dbReference type="PANTHER" id="PTHR34720">
    <property type="entry name" value="MICROCYSTIN DEPENDENT PROTEIN"/>
    <property type="match status" value="1"/>
</dbReference>
<name>X0WGN2_9ZZZZ</name>
<feature type="non-terminal residue" evidence="1">
    <location>
        <position position="1"/>
    </location>
</feature>